<dbReference type="SUPFAM" id="SSF52540">
    <property type="entry name" value="P-loop containing nucleoside triphosphate hydrolases"/>
    <property type="match status" value="1"/>
</dbReference>
<accession>A0A177W8L1</accession>
<evidence type="ECO:0000313" key="10">
    <source>
        <dbReference type="Proteomes" id="UP000077115"/>
    </source>
</evidence>
<proteinExistence type="inferred from homology"/>
<dbReference type="GO" id="GO:0003688">
    <property type="term" value="F:DNA replication origin binding"/>
    <property type="evidence" value="ECO:0007669"/>
    <property type="project" value="TreeGrafter"/>
</dbReference>
<dbReference type="Pfam" id="PF13191">
    <property type="entry name" value="AAA_16"/>
    <property type="match status" value="1"/>
</dbReference>
<dbReference type="InterPro" id="IPR027417">
    <property type="entry name" value="P-loop_NTPase"/>
</dbReference>
<sequence length="400" mass="45350">MLQDCNKMLTSTNAESSFLARNAIMKRLKPTESLDMKTVSPNTHNAVSTVFQLMDKAVESCQSNSIILVGGRGSGKSKVVNTALAQLAEKFPETGSHKPYFIVHLSGLVHVNDKRALHCIVKQLCLETDPMACSMNTFSETLAYMLSMLHHGTKQSTPVLFILDEIDLFAQHPKQTLLYNLFDISQKNENPIAVIGMTSRWDALELMEKRVKSRFSHRLIHLYSENSFEKYCNQLVSVLSISSQDGIKDPAFINTFNESVKMLFTDPDSIDIWHDIFDMCNTWISALQAFTPMICKLSGSAPFFQVEVWKQVSQGRIGFRDQRTDLVDGLSVLELCLLIAIRCLLERQVTTFNFEMVYEEYRDFSKRVATMGRASGSIFYIKRVASKVSLYSNIEFNHIT</sequence>
<evidence type="ECO:0000256" key="1">
    <source>
        <dbReference type="ARBA" id="ARBA00004123"/>
    </source>
</evidence>
<dbReference type="InterPro" id="IPR003593">
    <property type="entry name" value="AAA+_ATPase"/>
</dbReference>
<organism evidence="9 10">
    <name type="scientific">Batrachochytrium dendrobatidis (strain JEL423)</name>
    <dbReference type="NCBI Taxonomy" id="403673"/>
    <lineage>
        <taxon>Eukaryota</taxon>
        <taxon>Fungi</taxon>
        <taxon>Fungi incertae sedis</taxon>
        <taxon>Chytridiomycota</taxon>
        <taxon>Chytridiomycota incertae sedis</taxon>
        <taxon>Chytridiomycetes</taxon>
        <taxon>Rhizophydiales</taxon>
        <taxon>Rhizophydiales incertae sedis</taxon>
        <taxon>Batrachochytrium</taxon>
    </lineage>
</organism>
<evidence type="ECO:0000256" key="6">
    <source>
        <dbReference type="ARBA" id="ARBA00023242"/>
    </source>
</evidence>
<dbReference type="FunFam" id="3.40.50.300:FF:003506">
    <property type="entry name" value="Predicted protein"/>
    <property type="match status" value="1"/>
</dbReference>
<dbReference type="Gene3D" id="3.40.50.300">
    <property type="entry name" value="P-loop containing nucleotide triphosphate hydrolases"/>
    <property type="match status" value="1"/>
</dbReference>
<evidence type="ECO:0000256" key="7">
    <source>
        <dbReference type="PIRNR" id="PIRNR007858"/>
    </source>
</evidence>
<dbReference type="VEuPathDB" id="FungiDB:BDEG_20619"/>
<reference evidence="9 10" key="1">
    <citation type="submission" date="2006-10" db="EMBL/GenBank/DDBJ databases">
        <title>The Genome Sequence of Batrachochytrium dendrobatidis JEL423.</title>
        <authorList>
            <consortium name="The Broad Institute Genome Sequencing Platform"/>
            <person name="Birren B."/>
            <person name="Lander E."/>
            <person name="Galagan J."/>
            <person name="Cuomo C."/>
            <person name="Devon K."/>
            <person name="Jaffe D."/>
            <person name="Butler J."/>
            <person name="Alvarez P."/>
            <person name="Gnerre S."/>
            <person name="Grabherr M."/>
            <person name="Kleber M."/>
            <person name="Mauceli E."/>
            <person name="Brockman W."/>
            <person name="Young S."/>
            <person name="LaButti K."/>
            <person name="Sykes S."/>
            <person name="DeCaprio D."/>
            <person name="Crawford M."/>
            <person name="Koehrsen M."/>
            <person name="Engels R."/>
            <person name="Montgomery P."/>
            <person name="Pearson M."/>
            <person name="Howarth C."/>
            <person name="Larson L."/>
            <person name="White J."/>
            <person name="O'Leary S."/>
            <person name="Kodira C."/>
            <person name="Zeng Q."/>
            <person name="Yandava C."/>
            <person name="Alvarado L."/>
            <person name="Longcore J."/>
            <person name="James T."/>
        </authorList>
    </citation>
    <scope>NUCLEOTIDE SEQUENCE [LARGE SCALE GENOMIC DNA]</scope>
    <source>
        <strain evidence="9 10">JEL423</strain>
    </source>
</reference>
<gene>
    <name evidence="9" type="ORF">BDEG_20619</name>
</gene>
<evidence type="ECO:0000256" key="4">
    <source>
        <dbReference type="ARBA" id="ARBA00022705"/>
    </source>
</evidence>
<comment type="subcellular location">
    <subcellularLocation>
        <location evidence="1 7">Nucleus</location>
    </subcellularLocation>
</comment>
<dbReference type="GO" id="GO:0016887">
    <property type="term" value="F:ATP hydrolysis activity"/>
    <property type="evidence" value="ECO:0007669"/>
    <property type="project" value="InterPro"/>
</dbReference>
<dbReference type="InterPro" id="IPR016527">
    <property type="entry name" value="ORC4"/>
</dbReference>
<evidence type="ECO:0000259" key="8">
    <source>
        <dbReference type="SMART" id="SM00382"/>
    </source>
</evidence>
<dbReference type="PANTHER" id="PTHR12087">
    <property type="entry name" value="ORIGIN RECOGNITION COMPLEX SUBUNIT 4"/>
    <property type="match status" value="1"/>
</dbReference>
<protein>
    <recommendedName>
        <fullName evidence="3 7">Origin recognition complex subunit 4</fullName>
    </recommendedName>
</protein>
<dbReference type="Pfam" id="PF14629">
    <property type="entry name" value="ORC4_C"/>
    <property type="match status" value="1"/>
</dbReference>
<keyword evidence="5 7" id="KW-0238">DNA-binding</keyword>
<dbReference type="GO" id="GO:0006270">
    <property type="term" value="P:DNA replication initiation"/>
    <property type="evidence" value="ECO:0007669"/>
    <property type="project" value="TreeGrafter"/>
</dbReference>
<evidence type="ECO:0000256" key="3">
    <source>
        <dbReference type="ARBA" id="ARBA00019083"/>
    </source>
</evidence>
<keyword evidence="6 7" id="KW-0539">Nucleus</keyword>
<dbReference type="AlphaFoldDB" id="A0A177W8L1"/>
<comment type="similarity">
    <text evidence="2 7">Belongs to the ORC4 family.</text>
</comment>
<dbReference type="PANTHER" id="PTHR12087:SF0">
    <property type="entry name" value="ORIGIN RECOGNITION COMPLEX SUBUNIT 4"/>
    <property type="match status" value="1"/>
</dbReference>
<evidence type="ECO:0000256" key="2">
    <source>
        <dbReference type="ARBA" id="ARBA00005334"/>
    </source>
</evidence>
<keyword evidence="4 7" id="KW-0235">DNA replication</keyword>
<evidence type="ECO:0000313" key="9">
    <source>
        <dbReference type="EMBL" id="OAJ36447.1"/>
    </source>
</evidence>
<dbReference type="Proteomes" id="UP000077115">
    <property type="component" value="Unassembled WGS sequence"/>
</dbReference>
<name>A0A177W8L1_BATDL</name>
<dbReference type="InterPro" id="IPR032705">
    <property type="entry name" value="ORC4_C"/>
</dbReference>
<feature type="domain" description="AAA+ ATPase" evidence="8">
    <location>
        <begin position="62"/>
        <end position="225"/>
    </location>
</feature>
<evidence type="ECO:0000256" key="5">
    <source>
        <dbReference type="ARBA" id="ARBA00023125"/>
    </source>
</evidence>
<comment type="function">
    <text evidence="7">Component of the origin recognition complex (ORC) that binds origins of replication.</text>
</comment>
<dbReference type="PIRSF" id="PIRSF007858">
    <property type="entry name" value="ORC4"/>
    <property type="match status" value="1"/>
</dbReference>
<dbReference type="EMBL" id="DS022300">
    <property type="protein sequence ID" value="OAJ36447.1"/>
    <property type="molecule type" value="Genomic_DNA"/>
</dbReference>
<dbReference type="InterPro" id="IPR041664">
    <property type="entry name" value="AAA_16"/>
</dbReference>
<reference evidence="9 10" key="2">
    <citation type="submission" date="2016-05" db="EMBL/GenBank/DDBJ databases">
        <title>Lineage-specific infection strategies underlie the spectrum of fungal disease in amphibians.</title>
        <authorList>
            <person name="Cuomo C.A."/>
            <person name="Farrer R.A."/>
            <person name="James T."/>
            <person name="Longcore J."/>
            <person name="Birren B."/>
        </authorList>
    </citation>
    <scope>NUCLEOTIDE SEQUENCE [LARGE SCALE GENOMIC DNA]</scope>
    <source>
        <strain evidence="9 10">JEL423</strain>
    </source>
</reference>
<dbReference type="SMART" id="SM00382">
    <property type="entry name" value="AAA"/>
    <property type="match status" value="1"/>
</dbReference>
<dbReference type="GO" id="GO:0005664">
    <property type="term" value="C:nuclear origin of replication recognition complex"/>
    <property type="evidence" value="ECO:0007669"/>
    <property type="project" value="TreeGrafter"/>
</dbReference>